<sequence length="63" mass="6773">MVVSEIYSLTQASVASEACSEMCAREQADSAVDSAVAAALKELRDESEYDNIVNRDESNTVTV</sequence>
<reference evidence="1" key="1">
    <citation type="submission" date="2020-03" db="EMBL/GenBank/DDBJ databases">
        <title>Hybrid Assembly of Korean Phytophthora infestans isolates.</title>
        <authorList>
            <person name="Prokchorchik M."/>
            <person name="Lee Y."/>
            <person name="Seo J."/>
            <person name="Cho J.-H."/>
            <person name="Park Y.-E."/>
            <person name="Jang D.-C."/>
            <person name="Im J.-S."/>
            <person name="Choi J.-G."/>
            <person name="Park H.-J."/>
            <person name="Lee G.-B."/>
            <person name="Lee Y.-G."/>
            <person name="Hong S.-Y."/>
            <person name="Cho K."/>
            <person name="Sohn K.H."/>
        </authorList>
    </citation>
    <scope>NUCLEOTIDE SEQUENCE</scope>
    <source>
        <strain evidence="1">KR_2_A2</strain>
    </source>
</reference>
<organism evidence="1 2">
    <name type="scientific">Phytophthora infestans</name>
    <name type="common">Potato late blight agent</name>
    <name type="synonym">Botrytis infestans</name>
    <dbReference type="NCBI Taxonomy" id="4787"/>
    <lineage>
        <taxon>Eukaryota</taxon>
        <taxon>Sar</taxon>
        <taxon>Stramenopiles</taxon>
        <taxon>Oomycota</taxon>
        <taxon>Peronosporomycetes</taxon>
        <taxon>Peronosporales</taxon>
        <taxon>Peronosporaceae</taxon>
        <taxon>Phytophthora</taxon>
    </lineage>
</organism>
<evidence type="ECO:0000313" key="1">
    <source>
        <dbReference type="EMBL" id="KAF4145673.1"/>
    </source>
</evidence>
<comment type="caution">
    <text evidence="1">The sequence shown here is derived from an EMBL/GenBank/DDBJ whole genome shotgun (WGS) entry which is preliminary data.</text>
</comment>
<evidence type="ECO:0000313" key="2">
    <source>
        <dbReference type="Proteomes" id="UP000704712"/>
    </source>
</evidence>
<accession>A0A8S9UZA0</accession>
<gene>
    <name evidence="1" type="ORF">GN958_ATG05135</name>
</gene>
<protein>
    <submittedName>
        <fullName evidence="1">Uncharacterized protein</fullName>
    </submittedName>
</protein>
<dbReference type="Proteomes" id="UP000704712">
    <property type="component" value="Unassembled WGS sequence"/>
</dbReference>
<dbReference type="EMBL" id="JAACNO010000707">
    <property type="protein sequence ID" value="KAF4145673.1"/>
    <property type="molecule type" value="Genomic_DNA"/>
</dbReference>
<dbReference type="AlphaFoldDB" id="A0A8S9UZA0"/>
<name>A0A8S9UZA0_PHYIN</name>
<proteinExistence type="predicted"/>